<dbReference type="GO" id="GO:0016874">
    <property type="term" value="F:ligase activity"/>
    <property type="evidence" value="ECO:0007669"/>
    <property type="project" value="UniProtKB-KW"/>
</dbReference>
<dbReference type="Gene3D" id="3.90.1140.10">
    <property type="entry name" value="Cyclic phosphodiesterase"/>
    <property type="match status" value="1"/>
</dbReference>
<organism evidence="1 2">
    <name type="scientific">Kitasatospora purpeofusca</name>
    <dbReference type="NCBI Taxonomy" id="67352"/>
    <lineage>
        <taxon>Bacteria</taxon>
        <taxon>Bacillati</taxon>
        <taxon>Actinomycetota</taxon>
        <taxon>Actinomycetes</taxon>
        <taxon>Kitasatosporales</taxon>
        <taxon>Streptomycetaceae</taxon>
        <taxon>Kitasatospora</taxon>
    </lineage>
</organism>
<reference evidence="1" key="1">
    <citation type="submission" date="2022-10" db="EMBL/GenBank/DDBJ databases">
        <title>The complete genomes of actinobacterial strains from the NBC collection.</title>
        <authorList>
            <person name="Joergensen T.S."/>
            <person name="Alvarez Arevalo M."/>
            <person name="Sterndorff E.B."/>
            <person name="Faurdal D."/>
            <person name="Vuksanovic O."/>
            <person name="Mourched A.-S."/>
            <person name="Charusanti P."/>
            <person name="Shaw S."/>
            <person name="Blin K."/>
            <person name="Weber T."/>
        </authorList>
    </citation>
    <scope>NUCLEOTIDE SEQUENCE</scope>
    <source>
        <strain evidence="1">NBC_00222</strain>
    </source>
</reference>
<evidence type="ECO:0000313" key="2">
    <source>
        <dbReference type="Proteomes" id="UP001432222"/>
    </source>
</evidence>
<gene>
    <name evidence="1" type="ORF">OHA16_38295</name>
</gene>
<dbReference type="Proteomes" id="UP001432222">
    <property type="component" value="Chromosome"/>
</dbReference>
<evidence type="ECO:0000313" key="1">
    <source>
        <dbReference type="EMBL" id="WUQ88336.1"/>
    </source>
</evidence>
<sequence>MAEDSADGHRAGETGLIIKIPEAEPVVGGWRKEFDSAAAVGIPAHVTVLHPFLPHDRISAQVLAELGELFSAHSAFDIGFESFGRFPGVLHLAPAPEDRLRSLTSAVADRWPEAPPYQGRFADVVPHLTVAYSQDPSVFDEIEADGSDRLPVTARVASVHLLVFDGTVWHERAEFALRG</sequence>
<dbReference type="Pfam" id="PF13563">
    <property type="entry name" value="2_5_RNA_ligase2"/>
    <property type="match status" value="1"/>
</dbReference>
<dbReference type="InterPro" id="IPR009097">
    <property type="entry name" value="Cyclic_Pdiesterase"/>
</dbReference>
<name>A0ABZ1UDV8_9ACTN</name>
<dbReference type="EMBL" id="CP108110">
    <property type="protein sequence ID" value="WUQ88336.1"/>
    <property type="molecule type" value="Genomic_DNA"/>
</dbReference>
<keyword evidence="1" id="KW-0436">Ligase</keyword>
<proteinExistence type="predicted"/>
<protein>
    <submittedName>
        <fullName evidence="1">2'-5' RNA ligase family protein</fullName>
    </submittedName>
</protein>
<dbReference type="SUPFAM" id="SSF55144">
    <property type="entry name" value="LigT-like"/>
    <property type="match status" value="1"/>
</dbReference>
<accession>A0ABZ1UDV8</accession>
<dbReference type="RefSeq" id="WP_328958883.1">
    <property type="nucleotide sequence ID" value="NZ_CP108110.1"/>
</dbReference>
<keyword evidence="2" id="KW-1185">Reference proteome</keyword>